<sequence>MDSVCTLAFFAQTWMILFWAHRRNSTTTVTLYSFMHSANPRLHHYHIRHNRVTKLYRLHTTGTVGDFPGQISACLATAVDVLIPVALVWQLHAIGPVCLERSFGQRVINAISAGCLGGVLSIILIILFWTQRNVYAGAVFPLGGVHCITVLVNLVVCKRRSTMVGFPPALKSPELDVEIALESASEKRSISPRIVNPFVSHRAFFVDAEMQSTQDTKIGHWESLEGTFSPVAL</sequence>
<proteinExistence type="predicted"/>
<feature type="transmembrane region" description="Helical" evidence="1">
    <location>
        <begin position="110"/>
        <end position="129"/>
    </location>
</feature>
<accession>A0A0C9XVP0</accession>
<dbReference type="OrthoDB" id="2993818at2759"/>
<gene>
    <name evidence="2" type="ORF">K443DRAFT_132809</name>
</gene>
<reference evidence="2 3" key="1">
    <citation type="submission" date="2014-04" db="EMBL/GenBank/DDBJ databases">
        <authorList>
            <consortium name="DOE Joint Genome Institute"/>
            <person name="Kuo A."/>
            <person name="Kohler A."/>
            <person name="Nagy L.G."/>
            <person name="Floudas D."/>
            <person name="Copeland A."/>
            <person name="Barry K.W."/>
            <person name="Cichocki N."/>
            <person name="Veneault-Fourrey C."/>
            <person name="LaButti K."/>
            <person name="Lindquist E.A."/>
            <person name="Lipzen A."/>
            <person name="Lundell T."/>
            <person name="Morin E."/>
            <person name="Murat C."/>
            <person name="Sun H."/>
            <person name="Tunlid A."/>
            <person name="Henrissat B."/>
            <person name="Grigoriev I.V."/>
            <person name="Hibbett D.S."/>
            <person name="Martin F."/>
            <person name="Nordberg H.P."/>
            <person name="Cantor M.N."/>
            <person name="Hua S.X."/>
        </authorList>
    </citation>
    <scope>NUCLEOTIDE SEQUENCE [LARGE SCALE GENOMIC DNA]</scope>
    <source>
        <strain evidence="2 3">LaAM-08-1</strain>
    </source>
</reference>
<dbReference type="HOGENOM" id="CLU_966656_0_0_1"/>
<reference evidence="3" key="2">
    <citation type="submission" date="2015-01" db="EMBL/GenBank/DDBJ databases">
        <title>Evolutionary Origins and Diversification of the Mycorrhizal Mutualists.</title>
        <authorList>
            <consortium name="DOE Joint Genome Institute"/>
            <consortium name="Mycorrhizal Genomics Consortium"/>
            <person name="Kohler A."/>
            <person name="Kuo A."/>
            <person name="Nagy L.G."/>
            <person name="Floudas D."/>
            <person name="Copeland A."/>
            <person name="Barry K.W."/>
            <person name="Cichocki N."/>
            <person name="Veneault-Fourrey C."/>
            <person name="LaButti K."/>
            <person name="Lindquist E.A."/>
            <person name="Lipzen A."/>
            <person name="Lundell T."/>
            <person name="Morin E."/>
            <person name="Murat C."/>
            <person name="Riley R."/>
            <person name="Ohm R."/>
            <person name="Sun H."/>
            <person name="Tunlid A."/>
            <person name="Henrissat B."/>
            <person name="Grigoriev I.V."/>
            <person name="Hibbett D.S."/>
            <person name="Martin F."/>
        </authorList>
    </citation>
    <scope>NUCLEOTIDE SEQUENCE [LARGE SCALE GENOMIC DNA]</scope>
    <source>
        <strain evidence="3">LaAM-08-1</strain>
    </source>
</reference>
<dbReference type="AlphaFoldDB" id="A0A0C9XVP0"/>
<dbReference type="EMBL" id="KN838634">
    <property type="protein sequence ID" value="KIJ99997.1"/>
    <property type="molecule type" value="Genomic_DNA"/>
</dbReference>
<evidence type="ECO:0000313" key="3">
    <source>
        <dbReference type="Proteomes" id="UP000054477"/>
    </source>
</evidence>
<dbReference type="Proteomes" id="UP000054477">
    <property type="component" value="Unassembled WGS sequence"/>
</dbReference>
<keyword evidence="1" id="KW-0472">Membrane</keyword>
<organism evidence="2 3">
    <name type="scientific">Laccaria amethystina LaAM-08-1</name>
    <dbReference type="NCBI Taxonomy" id="1095629"/>
    <lineage>
        <taxon>Eukaryota</taxon>
        <taxon>Fungi</taxon>
        <taxon>Dikarya</taxon>
        <taxon>Basidiomycota</taxon>
        <taxon>Agaricomycotina</taxon>
        <taxon>Agaricomycetes</taxon>
        <taxon>Agaricomycetidae</taxon>
        <taxon>Agaricales</taxon>
        <taxon>Agaricineae</taxon>
        <taxon>Hydnangiaceae</taxon>
        <taxon>Laccaria</taxon>
    </lineage>
</organism>
<protein>
    <submittedName>
        <fullName evidence="2">Uncharacterized protein</fullName>
    </submittedName>
</protein>
<evidence type="ECO:0000313" key="2">
    <source>
        <dbReference type="EMBL" id="KIJ99997.1"/>
    </source>
</evidence>
<keyword evidence="1" id="KW-0812">Transmembrane</keyword>
<keyword evidence="3" id="KW-1185">Reference proteome</keyword>
<evidence type="ECO:0000256" key="1">
    <source>
        <dbReference type="SAM" id="Phobius"/>
    </source>
</evidence>
<name>A0A0C9XVP0_9AGAR</name>
<feature type="transmembrane region" description="Helical" evidence="1">
    <location>
        <begin position="135"/>
        <end position="156"/>
    </location>
</feature>
<keyword evidence="1" id="KW-1133">Transmembrane helix</keyword>